<dbReference type="InterPro" id="IPR025380">
    <property type="entry name" value="DUF4369"/>
</dbReference>
<dbReference type="Gene3D" id="3.40.30.10">
    <property type="entry name" value="Glutaredoxin"/>
    <property type="match status" value="1"/>
</dbReference>
<evidence type="ECO:0000256" key="5">
    <source>
        <dbReference type="SAM" id="SignalP"/>
    </source>
</evidence>
<evidence type="ECO:0000256" key="1">
    <source>
        <dbReference type="ARBA" id="ARBA00004196"/>
    </source>
</evidence>
<dbReference type="Proteomes" id="UP001155182">
    <property type="component" value="Unassembled WGS sequence"/>
</dbReference>
<evidence type="ECO:0000313" key="7">
    <source>
        <dbReference type="EMBL" id="MCO4294062.1"/>
    </source>
</evidence>
<reference evidence="7" key="1">
    <citation type="submission" date="2022-06" db="EMBL/GenBank/DDBJ databases">
        <title>Solitalea sp. MAHUQ-68 isolated from rhizospheric soil.</title>
        <authorList>
            <person name="Huq M.A."/>
        </authorList>
    </citation>
    <scope>NUCLEOTIDE SEQUENCE</scope>
    <source>
        <strain evidence="7">MAHUQ-68</strain>
    </source>
</reference>
<dbReference type="GO" id="GO:0017004">
    <property type="term" value="P:cytochrome complex assembly"/>
    <property type="evidence" value="ECO:0007669"/>
    <property type="project" value="UniProtKB-KW"/>
</dbReference>
<dbReference type="InterPro" id="IPR036249">
    <property type="entry name" value="Thioredoxin-like_sf"/>
</dbReference>
<comment type="caution">
    <text evidence="7">The sequence shown here is derived from an EMBL/GenBank/DDBJ whole genome shotgun (WGS) entry which is preliminary data.</text>
</comment>
<dbReference type="PROSITE" id="PS51352">
    <property type="entry name" value="THIOREDOXIN_2"/>
    <property type="match status" value="1"/>
</dbReference>
<evidence type="ECO:0000259" key="6">
    <source>
        <dbReference type="PROSITE" id="PS51352"/>
    </source>
</evidence>
<protein>
    <submittedName>
        <fullName evidence="7">AhpC/TSA family protein</fullName>
    </submittedName>
</protein>
<dbReference type="InterPro" id="IPR017937">
    <property type="entry name" value="Thioredoxin_CS"/>
</dbReference>
<dbReference type="Pfam" id="PF14289">
    <property type="entry name" value="DUF4369"/>
    <property type="match status" value="1"/>
</dbReference>
<dbReference type="AlphaFoldDB" id="A0A9X2F3H0"/>
<keyword evidence="2" id="KW-0201">Cytochrome c-type biogenesis</keyword>
<evidence type="ECO:0000256" key="2">
    <source>
        <dbReference type="ARBA" id="ARBA00022748"/>
    </source>
</evidence>
<feature type="domain" description="Thioredoxin" evidence="6">
    <location>
        <begin position="228"/>
        <end position="368"/>
    </location>
</feature>
<comment type="subcellular location">
    <subcellularLocation>
        <location evidence="1">Cell envelope</location>
    </subcellularLocation>
</comment>
<dbReference type="PANTHER" id="PTHR42852:SF6">
    <property type="entry name" value="THIOL:DISULFIDE INTERCHANGE PROTEIN DSBE"/>
    <property type="match status" value="1"/>
</dbReference>
<dbReference type="SUPFAM" id="SSF52833">
    <property type="entry name" value="Thioredoxin-like"/>
    <property type="match status" value="1"/>
</dbReference>
<evidence type="ECO:0000313" key="8">
    <source>
        <dbReference type="Proteomes" id="UP001155182"/>
    </source>
</evidence>
<dbReference type="InterPro" id="IPR000866">
    <property type="entry name" value="AhpC/TSA"/>
</dbReference>
<dbReference type="Pfam" id="PF00578">
    <property type="entry name" value="AhpC-TSA"/>
    <property type="match status" value="1"/>
</dbReference>
<dbReference type="InterPro" id="IPR013766">
    <property type="entry name" value="Thioredoxin_domain"/>
</dbReference>
<proteinExistence type="predicted"/>
<dbReference type="GO" id="GO:0016491">
    <property type="term" value="F:oxidoreductase activity"/>
    <property type="evidence" value="ECO:0007669"/>
    <property type="project" value="InterPro"/>
</dbReference>
<dbReference type="PROSITE" id="PS00194">
    <property type="entry name" value="THIOREDOXIN_1"/>
    <property type="match status" value="1"/>
</dbReference>
<keyword evidence="5" id="KW-0732">Signal</keyword>
<dbReference type="RefSeq" id="WP_252588925.1">
    <property type="nucleotide sequence ID" value="NZ_JAMWYS010000052.1"/>
</dbReference>
<evidence type="ECO:0000256" key="3">
    <source>
        <dbReference type="ARBA" id="ARBA00023157"/>
    </source>
</evidence>
<accession>A0A9X2F3H0</accession>
<keyword evidence="4" id="KW-0676">Redox-active center</keyword>
<dbReference type="EMBL" id="JAMWYS010000052">
    <property type="protein sequence ID" value="MCO4294062.1"/>
    <property type="molecule type" value="Genomic_DNA"/>
</dbReference>
<dbReference type="PANTHER" id="PTHR42852">
    <property type="entry name" value="THIOL:DISULFIDE INTERCHANGE PROTEIN DSBE"/>
    <property type="match status" value="1"/>
</dbReference>
<dbReference type="InterPro" id="IPR050553">
    <property type="entry name" value="Thioredoxin_ResA/DsbE_sf"/>
</dbReference>
<feature type="chain" id="PRO_5040889255" evidence="5">
    <location>
        <begin position="20"/>
        <end position="368"/>
    </location>
</feature>
<feature type="signal peptide" evidence="5">
    <location>
        <begin position="1"/>
        <end position="19"/>
    </location>
</feature>
<name>A0A9X2F3H0_9SPHI</name>
<keyword evidence="8" id="KW-1185">Reference proteome</keyword>
<gene>
    <name evidence="7" type="ORF">NF867_14440</name>
</gene>
<organism evidence="7 8">
    <name type="scientific">Solitalea agri</name>
    <dbReference type="NCBI Taxonomy" id="2953739"/>
    <lineage>
        <taxon>Bacteria</taxon>
        <taxon>Pseudomonadati</taxon>
        <taxon>Bacteroidota</taxon>
        <taxon>Sphingobacteriia</taxon>
        <taxon>Sphingobacteriales</taxon>
        <taxon>Sphingobacteriaceae</taxon>
        <taxon>Solitalea</taxon>
    </lineage>
</organism>
<dbReference type="GO" id="GO:0016209">
    <property type="term" value="F:antioxidant activity"/>
    <property type="evidence" value="ECO:0007669"/>
    <property type="project" value="InterPro"/>
</dbReference>
<dbReference type="CDD" id="cd02966">
    <property type="entry name" value="TlpA_like_family"/>
    <property type="match status" value="1"/>
</dbReference>
<keyword evidence="3" id="KW-1015">Disulfide bond</keyword>
<dbReference type="GO" id="GO:0030313">
    <property type="term" value="C:cell envelope"/>
    <property type="evidence" value="ECO:0007669"/>
    <property type="project" value="UniProtKB-SubCell"/>
</dbReference>
<evidence type="ECO:0000256" key="4">
    <source>
        <dbReference type="ARBA" id="ARBA00023284"/>
    </source>
</evidence>
<sequence>MKKRLLTIAALLIGGGVYAQTNPSFVLTAKVKNLKEGSRVILLNYKLSKGEKSDTLGSAIVHDGKFQLKGSVSGPTYANLLINGNLPYQLFVENSKMELVGDSVKSANVVGSKSQTDYIAFKKMVAPIEEEILAMSKPLAKKQTNEEREQFIKKAEALAANRVEKACSFATQHPNSFVSPVVLLTTAQYKLDFPVDAYLPIYNKLSDAVKRSYAGKLLKYRLDNAKMVREGDMAPEISAKTPDGKDLSLAEVLNEGKLTLIDFWASWCGPCRAYGAEVRELYAKYNSKGFNVLGVSVDTNLEQWKKAIAEDRTEWHHVSDANLKIKKVYGILAVPATFLVDAKGKVIAKNPKVEELAQILAKELGEKL</sequence>